<evidence type="ECO:0000313" key="2">
    <source>
        <dbReference type="EMBL" id="BCT91147.1"/>
    </source>
</evidence>
<gene>
    <name evidence="2" type="ORF">LYSCAS_01710</name>
</gene>
<name>A0ABM7Q1U2_9GAMM</name>
<sequence length="158" mass="17654">MGNGKTAKYSRIPSESELEGFTGMHCARIYKSAVAAGWCCPSCGRSARELVRWTEIRGRGWRERFGDEHGMGFSISMTHHHCHGVGRFPRTLICGDCNSADGAVKRKLRLPQAWSFSPAEIGRFVSVVPHSGATVIDYEKAKRIFEEAHRPAGLFWQD</sequence>
<proteinExistence type="predicted"/>
<dbReference type="PROSITE" id="PS00202">
    <property type="entry name" value="RUBREDOXIN"/>
    <property type="match status" value="1"/>
</dbReference>
<dbReference type="InterPro" id="IPR018527">
    <property type="entry name" value="Rubredoxin_Fe_BS"/>
</dbReference>
<dbReference type="Proteomes" id="UP000681317">
    <property type="component" value="Chromosome"/>
</dbReference>
<reference evidence="2 3" key="1">
    <citation type="submission" date="2021-03" db="EMBL/GenBank/DDBJ databases">
        <title>Complete Genome Sequences of Two Lysobacter Strains Isolated from Sea Water (Lysobacter caseinilyticus) and Soil (Lysobacter helvus) in South Korea.</title>
        <authorList>
            <person name="Watanabe Y."/>
            <person name="Arakawa K."/>
        </authorList>
    </citation>
    <scope>NUCLEOTIDE SEQUENCE [LARGE SCALE GENOMIC DNA]</scope>
    <source>
        <strain evidence="2 3">KVB24</strain>
    </source>
</reference>
<keyword evidence="1" id="KW-0479">Metal-binding</keyword>
<keyword evidence="3" id="KW-1185">Reference proteome</keyword>
<protein>
    <recommendedName>
        <fullName evidence="4">Recombination endonuclease VII</fullName>
    </recommendedName>
</protein>
<evidence type="ECO:0008006" key="4">
    <source>
        <dbReference type="Google" id="ProtNLM"/>
    </source>
</evidence>
<accession>A0ABM7Q1U2</accession>
<evidence type="ECO:0000313" key="3">
    <source>
        <dbReference type="Proteomes" id="UP000681317"/>
    </source>
</evidence>
<organism evidence="2 3">
    <name type="scientific">Noviluteimonas caseinilytica</name>
    <dbReference type="NCBI Taxonomy" id="2675101"/>
    <lineage>
        <taxon>Bacteria</taxon>
        <taxon>Pseudomonadati</taxon>
        <taxon>Pseudomonadota</taxon>
        <taxon>Gammaproteobacteria</taxon>
        <taxon>Lysobacterales</taxon>
        <taxon>Lysobacteraceae</taxon>
        <taxon>Noviluteimonas</taxon>
    </lineage>
</organism>
<evidence type="ECO:0000256" key="1">
    <source>
        <dbReference type="ARBA" id="ARBA00022723"/>
    </source>
</evidence>
<dbReference type="EMBL" id="AP024545">
    <property type="protein sequence ID" value="BCT91147.1"/>
    <property type="molecule type" value="Genomic_DNA"/>
</dbReference>